<gene>
    <name evidence="3" type="primary">LOC106816384</name>
</gene>
<dbReference type="SUPFAM" id="SSF52540">
    <property type="entry name" value="P-loop containing nucleoside triphosphate hydrolases"/>
    <property type="match status" value="1"/>
</dbReference>
<sequence>MGGRRRVVVVGLGGVTCGGKTTVARRLLAAYPTATLVCADDYYRPEDWPGYERLPQFGGFRNYDAANAVDYAALTDAVAAATGGARRRGEEAERNGDVLLTSEEKKELDDEKEEGKEQEEGEGEEEEEEKEEGEEQKEEEEKLPPAACLVVVEGILVFNSEPLNRLFHRRYFFTLPHGECARRRGRRRDYDPPCPPGYFDAVVWPLYVSHQEELVRRGVPLCYVDGRRPTDAIVAEMCGDVDAMMAAPEIAVKGCRC</sequence>
<evidence type="ECO:0000313" key="3">
    <source>
        <dbReference type="RefSeq" id="XP_014676472.1"/>
    </source>
</evidence>
<protein>
    <submittedName>
        <fullName evidence="3">Nicotinamide riboside kinase 1-like</fullName>
    </submittedName>
</protein>
<proteinExistence type="predicted"/>
<accession>A0ABM1EWA1</accession>
<evidence type="ECO:0000313" key="2">
    <source>
        <dbReference type="Proteomes" id="UP000695022"/>
    </source>
</evidence>
<evidence type="ECO:0000256" key="1">
    <source>
        <dbReference type="SAM" id="MobiDB-lite"/>
    </source>
</evidence>
<reference evidence="3" key="1">
    <citation type="submission" date="2025-08" db="UniProtKB">
        <authorList>
            <consortium name="RefSeq"/>
        </authorList>
    </citation>
    <scope>IDENTIFICATION</scope>
</reference>
<feature type="region of interest" description="Disordered" evidence="1">
    <location>
        <begin position="83"/>
        <end position="143"/>
    </location>
</feature>
<dbReference type="InterPro" id="IPR027417">
    <property type="entry name" value="P-loop_NTPase"/>
</dbReference>
<organism evidence="2 3">
    <name type="scientific">Priapulus caudatus</name>
    <name type="common">Priapulid worm</name>
    <dbReference type="NCBI Taxonomy" id="37621"/>
    <lineage>
        <taxon>Eukaryota</taxon>
        <taxon>Metazoa</taxon>
        <taxon>Ecdysozoa</taxon>
        <taxon>Scalidophora</taxon>
        <taxon>Priapulida</taxon>
        <taxon>Priapulimorpha</taxon>
        <taxon>Priapulimorphida</taxon>
        <taxon>Priapulidae</taxon>
        <taxon>Priapulus</taxon>
    </lineage>
</organism>
<dbReference type="PANTHER" id="PTHR10285">
    <property type="entry name" value="URIDINE KINASE"/>
    <property type="match status" value="1"/>
</dbReference>
<dbReference type="GeneID" id="106816384"/>
<feature type="compositionally biased region" description="Basic and acidic residues" evidence="1">
    <location>
        <begin position="87"/>
        <end position="115"/>
    </location>
</feature>
<dbReference type="Gene3D" id="3.40.50.300">
    <property type="entry name" value="P-loop containing nucleotide triphosphate hydrolases"/>
    <property type="match status" value="1"/>
</dbReference>
<dbReference type="RefSeq" id="XP_014676472.1">
    <property type="nucleotide sequence ID" value="XM_014820986.1"/>
</dbReference>
<dbReference type="Proteomes" id="UP000695022">
    <property type="component" value="Unplaced"/>
</dbReference>
<keyword evidence="2" id="KW-1185">Reference proteome</keyword>
<feature type="compositionally biased region" description="Acidic residues" evidence="1">
    <location>
        <begin position="116"/>
        <end position="138"/>
    </location>
</feature>
<name>A0ABM1EWA1_PRICU</name>